<comment type="caution">
    <text evidence="2">The sequence shown here is derived from an EMBL/GenBank/DDBJ whole genome shotgun (WGS) entry which is preliminary data.</text>
</comment>
<keyword evidence="3" id="KW-1185">Reference proteome</keyword>
<evidence type="ECO:0000259" key="1">
    <source>
        <dbReference type="Pfam" id="PF14088"/>
    </source>
</evidence>
<protein>
    <submittedName>
        <fullName evidence="2">DUF4268 domain-containing protein</fullName>
    </submittedName>
</protein>
<dbReference type="InterPro" id="IPR025364">
    <property type="entry name" value="DUF4268"/>
</dbReference>
<name>A0A953LEE3_9BACT</name>
<organism evidence="2 3">
    <name type="scientific">Membranihabitans marinus</name>
    <dbReference type="NCBI Taxonomy" id="1227546"/>
    <lineage>
        <taxon>Bacteria</taxon>
        <taxon>Pseudomonadati</taxon>
        <taxon>Bacteroidota</taxon>
        <taxon>Saprospiria</taxon>
        <taxon>Saprospirales</taxon>
        <taxon>Saprospiraceae</taxon>
        <taxon>Membranihabitans</taxon>
    </lineage>
</organism>
<evidence type="ECO:0000313" key="3">
    <source>
        <dbReference type="Proteomes" id="UP000753961"/>
    </source>
</evidence>
<dbReference type="EMBL" id="JAHVHU010000018">
    <property type="protein sequence ID" value="MBY5959864.1"/>
    <property type="molecule type" value="Genomic_DNA"/>
</dbReference>
<evidence type="ECO:0000313" key="2">
    <source>
        <dbReference type="EMBL" id="MBY5959864.1"/>
    </source>
</evidence>
<gene>
    <name evidence="2" type="ORF">KUV50_17045</name>
</gene>
<feature type="domain" description="DUF4268" evidence="1">
    <location>
        <begin position="3"/>
        <end position="45"/>
    </location>
</feature>
<accession>A0A953LEE3</accession>
<reference evidence="2" key="1">
    <citation type="submission" date="2021-06" db="EMBL/GenBank/DDBJ databases">
        <title>44 bacteria genomes isolated from Dapeng, Shenzhen.</title>
        <authorList>
            <person name="Zheng W."/>
            <person name="Yu S."/>
            <person name="Huang Y."/>
        </authorList>
    </citation>
    <scope>NUCLEOTIDE SEQUENCE</scope>
    <source>
        <strain evidence="2">DP5N28-2</strain>
    </source>
</reference>
<sequence>MDDIKQSKIKYEIGNLNLYNKDDWATMIQFFVEVLPKFEEAFKPHIEGIKQKIKGLR</sequence>
<dbReference type="Pfam" id="PF14088">
    <property type="entry name" value="DUF4268"/>
    <property type="match status" value="1"/>
</dbReference>
<dbReference type="AlphaFoldDB" id="A0A953LEE3"/>
<dbReference type="Proteomes" id="UP000753961">
    <property type="component" value="Unassembled WGS sequence"/>
</dbReference>
<proteinExistence type="predicted"/>